<accession>A0A7C5SZ18</accession>
<comment type="caution">
    <text evidence="1">The sequence shown here is derived from an EMBL/GenBank/DDBJ whole genome shotgun (WGS) entry which is preliminary data.</text>
</comment>
<dbReference type="EMBL" id="DSAC01000007">
    <property type="protein sequence ID" value="HHO73122.1"/>
    <property type="molecule type" value="Genomic_DNA"/>
</dbReference>
<organism evidence="1">
    <name type="scientific">Thermocrinis ruber</name>
    <dbReference type="NCBI Taxonomy" id="75906"/>
    <lineage>
        <taxon>Bacteria</taxon>
        <taxon>Pseudomonadati</taxon>
        <taxon>Aquificota</taxon>
        <taxon>Aquificia</taxon>
        <taxon>Aquificales</taxon>
        <taxon>Aquificaceae</taxon>
        <taxon>Thermocrinis</taxon>
    </lineage>
</organism>
<sequence length="108" mass="13043">MPHFTADHIIELKLKKLYHKDKASIEELLNSRAGRNLLPFEIVFNDQVDWEKLKDSVPELSEYYYKACVIYSNYRYLIRRNKPLPIVKEKIKREDVRKFFEALRALEL</sequence>
<dbReference type="AlphaFoldDB" id="A0A7C5SZ18"/>
<protein>
    <submittedName>
        <fullName evidence="1">Uncharacterized protein</fullName>
    </submittedName>
</protein>
<name>A0A7C5SZ18_9AQUI</name>
<reference evidence="1" key="1">
    <citation type="journal article" date="2020" name="mSystems">
        <title>Genome- and Community-Level Interaction Insights into Carbon Utilization and Element Cycling Functions of Hydrothermarchaeota in Hydrothermal Sediment.</title>
        <authorList>
            <person name="Zhou Z."/>
            <person name="Liu Y."/>
            <person name="Xu W."/>
            <person name="Pan J."/>
            <person name="Luo Z.H."/>
            <person name="Li M."/>
        </authorList>
    </citation>
    <scope>NUCLEOTIDE SEQUENCE [LARGE SCALE GENOMIC DNA]</scope>
    <source>
        <strain evidence="1">SpSt-114</strain>
    </source>
</reference>
<proteinExistence type="predicted"/>
<gene>
    <name evidence="1" type="ORF">ENN04_00570</name>
</gene>
<evidence type="ECO:0000313" key="1">
    <source>
        <dbReference type="EMBL" id="HHO73122.1"/>
    </source>
</evidence>